<keyword evidence="8" id="KW-1185">Reference proteome</keyword>
<reference evidence="6" key="1">
    <citation type="submission" date="2023-10" db="EMBL/GenBank/DDBJ databases">
        <title>Genome assembly of Pristionchus species.</title>
        <authorList>
            <person name="Yoshida K."/>
            <person name="Sommer R.J."/>
        </authorList>
    </citation>
    <scope>NUCLEOTIDE SEQUENCE</scope>
    <source>
        <strain evidence="6">RS0144</strain>
    </source>
</reference>
<keyword evidence="4 5" id="KW-0732">Signal</keyword>
<sequence length="149" mass="16723">SGDCLRTESFDMKSTVLCLLALCLITEAKIHNVSVTGTITCGKHRQRDVFVELMERDFSPVNPDDLLARVHTDVMGEFRLTGSTEEMGQIEPYLRVTHTCGVKEGCTRVTEFPIPDEFVNGATYEMSYVVLDIIQKSDTENCDDSRHLS</sequence>
<dbReference type="PANTHER" id="PTHR21700">
    <property type="entry name" value="TRANSTHYRETIN-LIKE FAMILY PROTEIN-RELATED"/>
    <property type="match status" value="1"/>
</dbReference>
<dbReference type="EMBL" id="BTSX01000003">
    <property type="protein sequence ID" value="GMS87610.1"/>
    <property type="molecule type" value="Genomic_DNA"/>
</dbReference>
<dbReference type="AlphaFoldDB" id="A0AAV5SXX0"/>
<comment type="similarity">
    <text evidence="2">Belongs to the nematode transthyretin-like family.</text>
</comment>
<dbReference type="GO" id="GO:0009986">
    <property type="term" value="C:cell surface"/>
    <property type="evidence" value="ECO:0007669"/>
    <property type="project" value="InterPro"/>
</dbReference>
<organism evidence="6 8">
    <name type="scientific">Pristionchus entomophagus</name>
    <dbReference type="NCBI Taxonomy" id="358040"/>
    <lineage>
        <taxon>Eukaryota</taxon>
        <taxon>Metazoa</taxon>
        <taxon>Ecdysozoa</taxon>
        <taxon>Nematoda</taxon>
        <taxon>Chromadorea</taxon>
        <taxon>Rhabditida</taxon>
        <taxon>Rhabditina</taxon>
        <taxon>Diplogasteromorpha</taxon>
        <taxon>Diplogasteroidea</taxon>
        <taxon>Neodiplogasteridae</taxon>
        <taxon>Pristionchus</taxon>
    </lineage>
</organism>
<evidence type="ECO:0000256" key="3">
    <source>
        <dbReference type="ARBA" id="ARBA00022525"/>
    </source>
</evidence>
<evidence type="ECO:0000256" key="1">
    <source>
        <dbReference type="ARBA" id="ARBA00004613"/>
    </source>
</evidence>
<evidence type="ECO:0008006" key="9">
    <source>
        <dbReference type="Google" id="ProtNLM"/>
    </source>
</evidence>
<proteinExistence type="inferred from homology"/>
<feature type="chain" id="PRO_5044714689" description="Transthyretin-like protein 46" evidence="5">
    <location>
        <begin position="29"/>
        <end position="149"/>
    </location>
</feature>
<dbReference type="PANTHER" id="PTHR21700:SF30">
    <property type="entry name" value="TRANSTHYRETIN-LIKE FAMILY PROTEIN"/>
    <property type="match status" value="1"/>
</dbReference>
<comment type="caution">
    <text evidence="6">The sequence shown here is derived from an EMBL/GenBank/DDBJ whole genome shotgun (WGS) entry which is preliminary data.</text>
</comment>
<evidence type="ECO:0000256" key="5">
    <source>
        <dbReference type="SAM" id="SignalP"/>
    </source>
</evidence>
<feature type="non-terminal residue" evidence="6">
    <location>
        <position position="1"/>
    </location>
</feature>
<evidence type="ECO:0000313" key="7">
    <source>
        <dbReference type="EMBL" id="GMT08368.1"/>
    </source>
</evidence>
<evidence type="ECO:0000313" key="6">
    <source>
        <dbReference type="EMBL" id="GMS87610.1"/>
    </source>
</evidence>
<gene>
    <name evidence="7" type="ORF">PENTCL1PPCAC_30542</name>
    <name evidence="6" type="ORF">PENTCL1PPCAC_9785</name>
</gene>
<dbReference type="Gene3D" id="2.60.40.3330">
    <property type="match status" value="1"/>
</dbReference>
<evidence type="ECO:0000256" key="2">
    <source>
        <dbReference type="ARBA" id="ARBA00010112"/>
    </source>
</evidence>
<feature type="signal peptide" evidence="5">
    <location>
        <begin position="1"/>
        <end position="28"/>
    </location>
</feature>
<dbReference type="InterPro" id="IPR001534">
    <property type="entry name" value="Transthyretin-like"/>
</dbReference>
<dbReference type="Pfam" id="PF01060">
    <property type="entry name" value="TTR-52"/>
    <property type="match status" value="1"/>
</dbReference>
<evidence type="ECO:0000313" key="8">
    <source>
        <dbReference type="Proteomes" id="UP001432027"/>
    </source>
</evidence>
<dbReference type="InterPro" id="IPR038479">
    <property type="entry name" value="Transthyretin-like_sf"/>
</dbReference>
<protein>
    <recommendedName>
        <fullName evidence="9">Transthyretin-like protein 46</fullName>
    </recommendedName>
</protein>
<dbReference type="Proteomes" id="UP001432027">
    <property type="component" value="Unassembled WGS sequence"/>
</dbReference>
<dbReference type="EMBL" id="BTSX01000066">
    <property type="protein sequence ID" value="GMT08368.1"/>
    <property type="molecule type" value="Genomic_DNA"/>
</dbReference>
<dbReference type="GO" id="GO:0005576">
    <property type="term" value="C:extracellular region"/>
    <property type="evidence" value="ECO:0007669"/>
    <property type="project" value="UniProtKB-SubCell"/>
</dbReference>
<accession>A0AAV5SXX0</accession>
<name>A0AAV5SXX0_9BILA</name>
<comment type="subcellular location">
    <subcellularLocation>
        <location evidence="1">Secreted</location>
    </subcellularLocation>
</comment>
<evidence type="ECO:0000256" key="4">
    <source>
        <dbReference type="ARBA" id="ARBA00022729"/>
    </source>
</evidence>
<keyword evidence="3" id="KW-0964">Secreted</keyword>